<name>A0A7V9ACV2_9BACT</name>
<dbReference type="AlphaFoldDB" id="A0A7V9ACV2"/>
<dbReference type="InterPro" id="IPR006311">
    <property type="entry name" value="TAT_signal"/>
</dbReference>
<evidence type="ECO:0000313" key="4">
    <source>
        <dbReference type="Proteomes" id="UP000542342"/>
    </source>
</evidence>
<feature type="domain" description="Gfo/Idh/MocA-like oxidoreductase bacterial type C-terminal" evidence="2">
    <location>
        <begin position="209"/>
        <end position="430"/>
    </location>
</feature>
<dbReference type="GO" id="GO:0000166">
    <property type="term" value="F:nucleotide binding"/>
    <property type="evidence" value="ECO:0007669"/>
    <property type="project" value="InterPro"/>
</dbReference>
<dbReference type="Proteomes" id="UP000542342">
    <property type="component" value="Unassembled WGS sequence"/>
</dbReference>
<dbReference type="PANTHER" id="PTHR43818">
    <property type="entry name" value="BCDNA.GH03377"/>
    <property type="match status" value="1"/>
</dbReference>
<dbReference type="InterPro" id="IPR043906">
    <property type="entry name" value="Gfo/Idh/MocA_OxRdtase_bact_C"/>
</dbReference>
<sequence length="432" mass="48117">MWTRRGFLAQAGRGALAAASVPWVWSRASAVAANERIAVGVIGVGTMGRGHLGAMLGRSEVQVVAVCDVVQERLDHARQRVESHYASRSKSGVYKGVGAYRDFRELLRHPGLDGVIIATPDHWHAMPCILAARAKKHIYCEKPLTHNVAEGRQIVEEVRRAGVIFQTGSQQRSEFGNRFRAAVEMIWNGWIGKIRTIRIGVGGPARPCNLPAQETPPGTDWDFWLGPAPERPYHSDLCPKGVHNHFPAWRNYQEYAGGGLADMGAHHFDIAQWALKMDESGPVEVIPPENPQRGAGLRFIYADGTVMIHNEFEGNVRADCVFEGTDGILLVGRGQLEVRFYGGNKVRFPDQPQRVYPSQNHHTNWLECIRSGKPCICPAEVGHRTATICHLGNIGYRLGRKLRWDPAREQFLDDAAANKELSREPRAKWKLV</sequence>
<proteinExistence type="predicted"/>
<gene>
    <name evidence="3" type="ORF">H0921_14870</name>
</gene>
<dbReference type="Pfam" id="PF01408">
    <property type="entry name" value="GFO_IDH_MocA"/>
    <property type="match status" value="1"/>
</dbReference>
<dbReference type="InterPro" id="IPR036291">
    <property type="entry name" value="NAD(P)-bd_dom_sf"/>
</dbReference>
<dbReference type="InterPro" id="IPR050463">
    <property type="entry name" value="Gfo/Idh/MocA_oxidrdct_glycsds"/>
</dbReference>
<evidence type="ECO:0000259" key="2">
    <source>
        <dbReference type="Pfam" id="PF19051"/>
    </source>
</evidence>
<protein>
    <submittedName>
        <fullName evidence="3">Gfo/Idh/MocA family oxidoreductase</fullName>
    </submittedName>
</protein>
<organism evidence="3 4">
    <name type="scientific">Thermogemmata fonticola</name>
    <dbReference type="NCBI Taxonomy" id="2755323"/>
    <lineage>
        <taxon>Bacteria</taxon>
        <taxon>Pseudomonadati</taxon>
        <taxon>Planctomycetota</taxon>
        <taxon>Planctomycetia</taxon>
        <taxon>Gemmatales</taxon>
        <taxon>Gemmataceae</taxon>
        <taxon>Thermogemmata</taxon>
    </lineage>
</organism>
<dbReference type="Gene3D" id="3.30.360.10">
    <property type="entry name" value="Dihydrodipicolinate Reductase, domain 2"/>
    <property type="match status" value="1"/>
</dbReference>
<feature type="domain" description="Gfo/Idh/MocA-like oxidoreductase N-terminal" evidence="1">
    <location>
        <begin position="38"/>
        <end position="168"/>
    </location>
</feature>
<dbReference type="Gene3D" id="3.40.50.720">
    <property type="entry name" value="NAD(P)-binding Rossmann-like Domain"/>
    <property type="match status" value="1"/>
</dbReference>
<evidence type="ECO:0000259" key="1">
    <source>
        <dbReference type="Pfam" id="PF01408"/>
    </source>
</evidence>
<comment type="caution">
    <text evidence="3">The sequence shown here is derived from an EMBL/GenBank/DDBJ whole genome shotgun (WGS) entry which is preliminary data.</text>
</comment>
<dbReference type="Pfam" id="PF19051">
    <property type="entry name" value="GFO_IDH_MocA_C2"/>
    <property type="match status" value="1"/>
</dbReference>
<dbReference type="EMBL" id="JACEFB010000014">
    <property type="protein sequence ID" value="MBA2227439.1"/>
    <property type="molecule type" value="Genomic_DNA"/>
</dbReference>
<evidence type="ECO:0000313" key="3">
    <source>
        <dbReference type="EMBL" id="MBA2227439.1"/>
    </source>
</evidence>
<reference evidence="3 4" key="1">
    <citation type="submission" date="2020-07" db="EMBL/GenBank/DDBJ databases">
        <title>Thermogemmata thermophila gen. nov., sp. nov., a novel moderate thermophilic planctomycete from a Kamchatka hot spring.</title>
        <authorList>
            <person name="Elcheninov A.G."/>
            <person name="Podosokorskaya O.A."/>
            <person name="Kovaleva O.L."/>
            <person name="Novikov A."/>
            <person name="Bonch-Osmolovskaya E.A."/>
            <person name="Toshchakov S.V."/>
            <person name="Kublanov I.V."/>
        </authorList>
    </citation>
    <scope>NUCLEOTIDE SEQUENCE [LARGE SCALE GENOMIC DNA]</scope>
    <source>
        <strain evidence="3 4">2918</strain>
    </source>
</reference>
<dbReference type="SUPFAM" id="SSF55347">
    <property type="entry name" value="Glyceraldehyde-3-phosphate dehydrogenase-like, C-terminal domain"/>
    <property type="match status" value="1"/>
</dbReference>
<dbReference type="SUPFAM" id="SSF51735">
    <property type="entry name" value="NAD(P)-binding Rossmann-fold domains"/>
    <property type="match status" value="1"/>
</dbReference>
<dbReference type="PANTHER" id="PTHR43818:SF5">
    <property type="entry name" value="OXIDOREDUCTASE FAMILY PROTEIN"/>
    <property type="match status" value="1"/>
</dbReference>
<dbReference type="InterPro" id="IPR000683">
    <property type="entry name" value="Gfo/Idh/MocA-like_OxRdtase_N"/>
</dbReference>
<accession>A0A7V9ACV2</accession>
<dbReference type="PROSITE" id="PS51318">
    <property type="entry name" value="TAT"/>
    <property type="match status" value="1"/>
</dbReference>
<dbReference type="RefSeq" id="WP_194539303.1">
    <property type="nucleotide sequence ID" value="NZ_JACEFB010000014.1"/>
</dbReference>
<keyword evidence="4" id="KW-1185">Reference proteome</keyword>